<evidence type="ECO:0000313" key="2">
    <source>
        <dbReference type="Proteomes" id="UP000530514"/>
    </source>
</evidence>
<organism evidence="1 2">
    <name type="scientific">Thermoactinomyces daqus</name>
    <dbReference type="NCBI Taxonomy" id="1329516"/>
    <lineage>
        <taxon>Bacteria</taxon>
        <taxon>Bacillati</taxon>
        <taxon>Bacillota</taxon>
        <taxon>Bacilli</taxon>
        <taxon>Bacillales</taxon>
        <taxon>Thermoactinomycetaceae</taxon>
        <taxon>Thermoactinomyces</taxon>
    </lineage>
</organism>
<gene>
    <name evidence="1" type="ORF">H1164_03380</name>
</gene>
<dbReference type="RefSeq" id="WP_033100497.1">
    <property type="nucleotide sequence ID" value="NZ_JACEIP010000003.1"/>
</dbReference>
<evidence type="ECO:0008006" key="3">
    <source>
        <dbReference type="Google" id="ProtNLM"/>
    </source>
</evidence>
<protein>
    <recommendedName>
        <fullName evidence="3">YaaC-like Protein</fullName>
    </recommendedName>
</protein>
<proteinExistence type="predicted"/>
<evidence type="ECO:0000313" key="1">
    <source>
        <dbReference type="EMBL" id="MBA4541945.1"/>
    </source>
</evidence>
<accession>A0A7W1X8C1</accession>
<dbReference type="Pfam" id="PF14175">
    <property type="entry name" value="YaaC"/>
    <property type="match status" value="1"/>
</dbReference>
<reference evidence="1 2" key="1">
    <citation type="submission" date="2020-07" db="EMBL/GenBank/DDBJ databases">
        <authorList>
            <person name="Feng H."/>
        </authorList>
    </citation>
    <scope>NUCLEOTIDE SEQUENCE [LARGE SCALE GENOMIC DNA]</scope>
    <source>
        <strain evidence="2">s-11</strain>
    </source>
</reference>
<keyword evidence="2" id="KW-1185">Reference proteome</keyword>
<comment type="caution">
    <text evidence="1">The sequence shown here is derived from an EMBL/GenBank/DDBJ whole genome shotgun (WGS) entry which is preliminary data.</text>
</comment>
<sequence>MEAKPVNIIYCESPEEWIRDQYFLLANEKSAQRFLLNAYQKSGTPQPEKMAFRNAAAFSAYIRQALSIFRPGREENIWMQPVLDYYGMMSLIKAWILTRVPDYPQNTSVLRHGLSTRKRKRESYRLLEDEVRIQKEGLYPLVAGLLGNPPDAGDSYRLKTLFSFLSDLSASYERIMGETPLIPVTVGRQTSLYADEAMPLEIAETVLDRIHLTPEAFVSRLNHYSKGALFSLGTPVIRSGLLQLRWSHPDVRHVNDWEKGFHHPWFYEDKKGNHYLWFGNDCLGTPVDELLVHFMLLFALSMLCRYEPPLWGEIMLDHTGEEQILVCGLLRLIPRKVPHLVLNLLHGQKSIIRLY</sequence>
<dbReference type="Proteomes" id="UP000530514">
    <property type="component" value="Unassembled WGS sequence"/>
</dbReference>
<name>A0A7W1X8C1_9BACL</name>
<dbReference type="InterPro" id="IPR026988">
    <property type="entry name" value="YaaC-like"/>
</dbReference>
<dbReference type="OrthoDB" id="2380109at2"/>
<dbReference type="EMBL" id="JACEIP010000003">
    <property type="protein sequence ID" value="MBA4541945.1"/>
    <property type="molecule type" value="Genomic_DNA"/>
</dbReference>
<dbReference type="AlphaFoldDB" id="A0A7W1X8C1"/>